<dbReference type="HAMAP" id="MF_00645">
    <property type="entry name" value="AMMECR1"/>
    <property type="match status" value="1"/>
</dbReference>
<feature type="domain" description="AMMECR1" evidence="1">
    <location>
        <begin position="19"/>
        <end position="211"/>
    </location>
</feature>
<dbReference type="Gene3D" id="3.30.1490.150">
    <property type="entry name" value="Hypothetical protein ph0010, domain 2"/>
    <property type="match status" value="1"/>
</dbReference>
<dbReference type="InterPro" id="IPR027485">
    <property type="entry name" value="AMMECR1_N"/>
</dbReference>
<dbReference type="NCBIfam" id="TIGR00296">
    <property type="entry name" value="TIGR00296 family protein"/>
    <property type="match status" value="1"/>
</dbReference>
<dbReference type="Pfam" id="PF01871">
    <property type="entry name" value="AMMECR1"/>
    <property type="match status" value="1"/>
</dbReference>
<comment type="caution">
    <text evidence="2">The sequence shown here is derived from an EMBL/GenBank/DDBJ whole genome shotgun (WGS) entry which is preliminary data.</text>
</comment>
<dbReference type="Gene3D" id="3.30.700.20">
    <property type="entry name" value="Hypothetical protein ph0010, domain 1"/>
    <property type="match status" value="1"/>
</dbReference>
<dbReference type="PANTHER" id="PTHR13016:SF0">
    <property type="entry name" value="AMME SYNDROME CANDIDATE GENE 1 PROTEIN"/>
    <property type="match status" value="1"/>
</dbReference>
<dbReference type="PROSITE" id="PS51112">
    <property type="entry name" value="AMMECR1"/>
    <property type="match status" value="1"/>
</dbReference>
<dbReference type="PANTHER" id="PTHR13016">
    <property type="entry name" value="AMMECR1 HOMOLOG"/>
    <property type="match status" value="1"/>
</dbReference>
<evidence type="ECO:0000313" key="2">
    <source>
        <dbReference type="EMBL" id="EQD66123.1"/>
    </source>
</evidence>
<reference evidence="2" key="2">
    <citation type="journal article" date="2014" name="ISME J.">
        <title>Microbial stratification in low pH oxic and suboxic macroscopic growths along an acid mine drainage.</title>
        <authorList>
            <person name="Mendez-Garcia C."/>
            <person name="Mesa V."/>
            <person name="Sprenger R.R."/>
            <person name="Richter M."/>
            <person name="Diez M.S."/>
            <person name="Solano J."/>
            <person name="Bargiela R."/>
            <person name="Golyshina O.V."/>
            <person name="Manteca A."/>
            <person name="Ramos J.L."/>
            <person name="Gallego J.R."/>
            <person name="Llorente I."/>
            <person name="Martins Dos Santos V.A."/>
            <person name="Jensen O.N."/>
            <person name="Pelaez A.I."/>
            <person name="Sanchez J."/>
            <person name="Ferrer M."/>
        </authorList>
    </citation>
    <scope>NUCLEOTIDE SEQUENCE</scope>
</reference>
<proteinExistence type="inferred from homology"/>
<dbReference type="InterPro" id="IPR023473">
    <property type="entry name" value="AMMECR1"/>
</dbReference>
<dbReference type="InterPro" id="IPR036071">
    <property type="entry name" value="AMMECR1_dom_sf"/>
</dbReference>
<reference evidence="2" key="1">
    <citation type="submission" date="2013-08" db="EMBL/GenBank/DDBJ databases">
        <authorList>
            <person name="Mendez C."/>
            <person name="Richter M."/>
            <person name="Ferrer M."/>
            <person name="Sanchez J."/>
        </authorList>
    </citation>
    <scope>NUCLEOTIDE SEQUENCE</scope>
</reference>
<evidence type="ECO:0000259" key="1">
    <source>
        <dbReference type="PROSITE" id="PS51112"/>
    </source>
</evidence>
<dbReference type="NCBIfam" id="TIGR04335">
    <property type="entry name" value="AmmeMemoSam_A"/>
    <property type="match status" value="1"/>
</dbReference>
<dbReference type="EMBL" id="AUZZ01000951">
    <property type="protein sequence ID" value="EQD66123.1"/>
    <property type="molecule type" value="Genomic_DNA"/>
</dbReference>
<dbReference type="InterPro" id="IPR023472">
    <property type="entry name" value="Uncharacterised_MJ0810"/>
</dbReference>
<dbReference type="AlphaFoldDB" id="T1BCD5"/>
<name>T1BCD5_9ZZZZ</name>
<organism evidence="2">
    <name type="scientific">mine drainage metagenome</name>
    <dbReference type="NCBI Taxonomy" id="410659"/>
    <lineage>
        <taxon>unclassified sequences</taxon>
        <taxon>metagenomes</taxon>
        <taxon>ecological metagenomes</taxon>
    </lineage>
</organism>
<dbReference type="SUPFAM" id="SSF143447">
    <property type="entry name" value="AMMECR1-like"/>
    <property type="match status" value="1"/>
</dbReference>
<protein>
    <submittedName>
        <fullName evidence="2">AMMECR1 domain-containing protein</fullName>
    </submittedName>
</protein>
<dbReference type="InterPro" id="IPR027623">
    <property type="entry name" value="AmmeMemoSam_A"/>
</dbReference>
<gene>
    <name evidence="2" type="ORF">B2A_01273</name>
</gene>
<accession>T1BCD5</accession>
<dbReference type="InterPro" id="IPR002733">
    <property type="entry name" value="AMMECR1_domain"/>
</dbReference>
<sequence>MCADAIKARGVTLKIYTLREGEALVKAARASIELHIKSPRFDRGIVKNSLSGFKDKYGVFVTLTHHPTGTLRGCIGFLHGAYPLGEAVVEAAIAAATEDPRFVPISHYELEELLIEVSILSEGIPLGKTSASRERAIKIGRDGLVIQYGFYSGLLLPEVAVEEGFNKKEFLAAVCEKAGLPNAYWTQPNVKIYRFETQIFKELEPNGKIEELDYSDAGAARRRR</sequence>